<evidence type="ECO:0000313" key="3">
    <source>
        <dbReference type="EMBL" id="GEM38159.1"/>
    </source>
</evidence>
<feature type="domain" description="Competence protein CoiA nuclease-like" evidence="2">
    <location>
        <begin position="93"/>
        <end position="175"/>
    </location>
</feature>
<comment type="caution">
    <text evidence="3">The sequence shown here is derived from an EMBL/GenBank/DDBJ whole genome shotgun (WGS) entry which is preliminary data.</text>
</comment>
<dbReference type="AlphaFoldDB" id="A0A511MC46"/>
<dbReference type="Proteomes" id="UP000321424">
    <property type="component" value="Unassembled WGS sequence"/>
</dbReference>
<sequence>MRSSNNLTVALDVVRHQYLCAPTDAADPRMNELRHKSYRGDQTLLCALCYAGIGTAPGSEVPVIVKGRIGGVRRPHFAHPAGHGPTGGQHEPESEWHLASKECLAAWARTQPDVIDVRNEVWLPNRERRSDVRVTFANGDEVALEAQCSPLTDTAWTSRHHDYQLSGVIDVWLWHPDSPVPWVILSDTKHPQQLWMLDPWKGSITLMVGAPHQHQPIAAHDINHRIQHLPPCTGDELAPYEFSLSDMTLTPHGIEIPAELSKQLAEQQEQERRRLQAVENARKQSPQPNAPARLPTALNPSGNTAGEIEGLWPAIREKARQLGGGTVYALLAGVWIARLEEKTVVLAHQHAPLRQRLMKPTHVEALHAAVREVLGREYEIRWETAAPLQPPAEKSSPRRASTQSAQRFDIRAAHVEDFDSIFDLLQLAGASYSGGNREFVVEHSTFTFAQVWALIELARHPELPTVETLWRPQPRE</sequence>
<evidence type="ECO:0000313" key="4">
    <source>
        <dbReference type="Proteomes" id="UP000321424"/>
    </source>
</evidence>
<evidence type="ECO:0000259" key="2">
    <source>
        <dbReference type="Pfam" id="PF06054"/>
    </source>
</evidence>
<dbReference type="InterPro" id="IPR010330">
    <property type="entry name" value="CoiA_nuc"/>
</dbReference>
<dbReference type="Pfam" id="PF06054">
    <property type="entry name" value="CoiA_nuc"/>
    <property type="match status" value="1"/>
</dbReference>
<proteinExistence type="predicted"/>
<accession>A0A511MC46</accession>
<keyword evidence="4" id="KW-1185">Reference proteome</keyword>
<gene>
    <name evidence="3" type="ORF">NN4_26780</name>
</gene>
<evidence type="ECO:0000256" key="1">
    <source>
        <dbReference type="SAM" id="MobiDB-lite"/>
    </source>
</evidence>
<feature type="region of interest" description="Disordered" evidence="1">
    <location>
        <begin position="264"/>
        <end position="301"/>
    </location>
</feature>
<protein>
    <recommendedName>
        <fullName evidence="2">Competence protein CoiA nuclease-like domain-containing protein</fullName>
    </recommendedName>
</protein>
<organism evidence="3 4">
    <name type="scientific">Nocardia ninae NBRC 108245</name>
    <dbReference type="NCBI Taxonomy" id="1210091"/>
    <lineage>
        <taxon>Bacteria</taxon>
        <taxon>Bacillati</taxon>
        <taxon>Actinomycetota</taxon>
        <taxon>Actinomycetes</taxon>
        <taxon>Mycobacteriales</taxon>
        <taxon>Nocardiaceae</taxon>
        <taxon>Nocardia</taxon>
    </lineage>
</organism>
<name>A0A511MC46_9NOCA</name>
<feature type="compositionally biased region" description="Basic and acidic residues" evidence="1">
    <location>
        <begin position="269"/>
        <end position="282"/>
    </location>
</feature>
<dbReference type="EMBL" id="BJXA01000014">
    <property type="protein sequence ID" value="GEM38159.1"/>
    <property type="molecule type" value="Genomic_DNA"/>
</dbReference>
<reference evidence="3 4" key="1">
    <citation type="submission" date="2019-07" db="EMBL/GenBank/DDBJ databases">
        <title>Whole genome shotgun sequence of Nocardia ninae NBRC 108245.</title>
        <authorList>
            <person name="Hosoyama A."/>
            <person name="Uohara A."/>
            <person name="Ohji S."/>
            <person name="Ichikawa N."/>
        </authorList>
    </citation>
    <scope>NUCLEOTIDE SEQUENCE [LARGE SCALE GENOMIC DNA]</scope>
    <source>
        <strain evidence="3 4">NBRC 108245</strain>
    </source>
</reference>